<dbReference type="GO" id="GO:0061710">
    <property type="term" value="F:L-threonylcarbamoyladenylate synthase"/>
    <property type="evidence" value="ECO:0007669"/>
    <property type="project" value="UniProtKB-EC"/>
</dbReference>
<dbReference type="GO" id="GO:0005524">
    <property type="term" value="F:ATP binding"/>
    <property type="evidence" value="ECO:0007669"/>
    <property type="project" value="UniProtKB-UniRule"/>
</dbReference>
<feature type="binding site" evidence="14">
    <location>
        <position position="65"/>
    </location>
    <ligand>
        <name>ATP</name>
        <dbReference type="ChEBI" id="CHEBI:30616"/>
    </ligand>
</feature>
<dbReference type="SUPFAM" id="SSF55821">
    <property type="entry name" value="YrdC/RibB"/>
    <property type="match status" value="1"/>
</dbReference>
<evidence type="ECO:0000256" key="12">
    <source>
        <dbReference type="ARBA" id="ARBA00048366"/>
    </source>
</evidence>
<dbReference type="FunFam" id="3.40.50.11030:FF:000001">
    <property type="entry name" value="Threonylcarbamoyl-AMP synthase"/>
    <property type="match status" value="1"/>
</dbReference>
<dbReference type="GO" id="GO:0003725">
    <property type="term" value="F:double-stranded RNA binding"/>
    <property type="evidence" value="ECO:0007669"/>
    <property type="project" value="UniProtKB-UniRule"/>
</dbReference>
<accession>A0A1G5LAL0</accession>
<dbReference type="InterPro" id="IPR010923">
    <property type="entry name" value="T(6)A37_SUA5"/>
</dbReference>
<proteinExistence type="inferred from homology"/>
<dbReference type="GO" id="GO:0005737">
    <property type="term" value="C:cytoplasm"/>
    <property type="evidence" value="ECO:0007669"/>
    <property type="project" value="UniProtKB-SubCell"/>
</dbReference>
<dbReference type="EC" id="2.7.7.87" evidence="3 13"/>
<evidence type="ECO:0000256" key="13">
    <source>
        <dbReference type="PIRNR" id="PIRNR004930"/>
    </source>
</evidence>
<evidence type="ECO:0000313" key="17">
    <source>
        <dbReference type="Proteomes" id="UP000198636"/>
    </source>
</evidence>
<dbReference type="InterPro" id="IPR050156">
    <property type="entry name" value="TC-AMP_synthase_SUA5"/>
</dbReference>
<feature type="domain" description="YrdC-like" evidence="15">
    <location>
        <begin position="16"/>
        <end position="202"/>
    </location>
</feature>
<feature type="binding site" evidence="14">
    <location>
        <position position="154"/>
    </location>
    <ligand>
        <name>ATP</name>
        <dbReference type="ChEBI" id="CHEBI:30616"/>
    </ligand>
</feature>
<dbReference type="EMBL" id="FMUS01000043">
    <property type="protein sequence ID" value="SCZ09300.1"/>
    <property type="molecule type" value="Genomic_DNA"/>
</dbReference>
<dbReference type="PIRSF" id="PIRSF004930">
    <property type="entry name" value="Tln_factor_SUA5"/>
    <property type="match status" value="1"/>
</dbReference>
<dbReference type="InterPro" id="IPR006070">
    <property type="entry name" value="Sua5-like_dom"/>
</dbReference>
<evidence type="ECO:0000256" key="1">
    <source>
        <dbReference type="ARBA" id="ARBA00004496"/>
    </source>
</evidence>
<evidence type="ECO:0000256" key="14">
    <source>
        <dbReference type="PIRSR" id="PIRSR004930-1"/>
    </source>
</evidence>
<keyword evidence="6 13" id="KW-0808">Transferase</keyword>
<dbReference type="FunFam" id="3.90.870.10:FF:000009">
    <property type="entry name" value="Threonylcarbamoyl-AMP synthase, putative"/>
    <property type="match status" value="1"/>
</dbReference>
<dbReference type="GO" id="GO:0000049">
    <property type="term" value="F:tRNA binding"/>
    <property type="evidence" value="ECO:0007669"/>
    <property type="project" value="TreeGrafter"/>
</dbReference>
<evidence type="ECO:0000256" key="3">
    <source>
        <dbReference type="ARBA" id="ARBA00012584"/>
    </source>
</evidence>
<evidence type="ECO:0000256" key="9">
    <source>
        <dbReference type="ARBA" id="ARBA00022741"/>
    </source>
</evidence>
<dbReference type="InterPro" id="IPR005145">
    <property type="entry name" value="Sua5_C"/>
</dbReference>
<dbReference type="PROSITE" id="PS51163">
    <property type="entry name" value="YRDC"/>
    <property type="match status" value="1"/>
</dbReference>
<evidence type="ECO:0000256" key="6">
    <source>
        <dbReference type="ARBA" id="ARBA00022679"/>
    </source>
</evidence>
<dbReference type="InterPro" id="IPR017945">
    <property type="entry name" value="DHBP_synth_RibB-like_a/b_dom"/>
</dbReference>
<comment type="subcellular location">
    <subcellularLocation>
        <location evidence="1 13">Cytoplasm</location>
    </subcellularLocation>
</comment>
<feature type="binding site" evidence="14">
    <location>
        <position position="38"/>
    </location>
    <ligand>
        <name>L-threonine</name>
        <dbReference type="ChEBI" id="CHEBI:57926"/>
    </ligand>
</feature>
<sequence>MKDTKIIDIDCNNIDEEKISFCGSILNRGGTVAFPTETVYGLGANALDEKAVKKIYEAKGRPSDNPLIIHISNIKDIEPLVWEIPEAANRAMKSFWPGPLTLIFKKSKIVPDIITAGLDTVAIRYPRHPIAEMLIKKAKVPIAAPSANLSGKPSPTKGSHVIQDLMGRVDAIVVGEDCNVGLESTVLDLTVDIPTILRPGGITKEMLEEIFDRVEVDPALKDQSILTPKSPGMKYTHYAPKADIVIYEGEESRVVNRIGEKVDELIANGKSVGIICTNETRNFYSVGLIKSVGSRKDMKTIASRLFGILRDFDDTDVDIILAEAIEEVELGQAIMNRLSKASGYRIKKV</sequence>
<evidence type="ECO:0000256" key="4">
    <source>
        <dbReference type="ARBA" id="ARBA00015492"/>
    </source>
</evidence>
<evidence type="ECO:0000256" key="8">
    <source>
        <dbReference type="ARBA" id="ARBA00022695"/>
    </source>
</evidence>
<evidence type="ECO:0000313" key="16">
    <source>
        <dbReference type="EMBL" id="SCZ09300.1"/>
    </source>
</evidence>
<keyword evidence="17" id="KW-1185">Reference proteome</keyword>
<dbReference type="Gene3D" id="3.90.870.10">
    <property type="entry name" value="DHBP synthase"/>
    <property type="match status" value="1"/>
</dbReference>
<dbReference type="AlphaFoldDB" id="A0A1G5LAL0"/>
<gene>
    <name evidence="16" type="ORF">SAMN03080606_04190</name>
</gene>
<feature type="binding site" evidence="14">
    <location>
        <position position="184"/>
    </location>
    <ligand>
        <name>L-threonine</name>
        <dbReference type="ChEBI" id="CHEBI:57926"/>
    </ligand>
</feature>
<dbReference type="GO" id="GO:0008033">
    <property type="term" value="P:tRNA processing"/>
    <property type="evidence" value="ECO:0007669"/>
    <property type="project" value="UniProtKB-KW"/>
</dbReference>
<dbReference type="Proteomes" id="UP000198636">
    <property type="component" value="Unassembled WGS sequence"/>
</dbReference>
<dbReference type="NCBIfam" id="TIGR00057">
    <property type="entry name" value="L-threonylcarbamoyladenylate synthase"/>
    <property type="match status" value="1"/>
</dbReference>
<dbReference type="PANTHER" id="PTHR17490">
    <property type="entry name" value="SUA5"/>
    <property type="match status" value="1"/>
</dbReference>
<dbReference type="Pfam" id="PF01300">
    <property type="entry name" value="Sua5_yciO_yrdC"/>
    <property type="match status" value="1"/>
</dbReference>
<keyword evidence="8 13" id="KW-0548">Nucleotidyltransferase</keyword>
<evidence type="ECO:0000256" key="2">
    <source>
        <dbReference type="ARBA" id="ARBA00007663"/>
    </source>
</evidence>
<evidence type="ECO:0000256" key="10">
    <source>
        <dbReference type="ARBA" id="ARBA00022840"/>
    </source>
</evidence>
<feature type="binding site" evidence="14">
    <location>
        <position position="144"/>
    </location>
    <ligand>
        <name>ATP</name>
        <dbReference type="ChEBI" id="CHEBI:30616"/>
    </ligand>
</feature>
<dbReference type="OrthoDB" id="9814580at2"/>
<feature type="binding site" evidence="14">
    <location>
        <position position="146"/>
    </location>
    <ligand>
        <name>ATP</name>
        <dbReference type="ChEBI" id="CHEBI:30616"/>
    </ligand>
</feature>
<feature type="binding site" evidence="14">
    <location>
        <position position="61"/>
    </location>
    <ligand>
        <name>ATP</name>
        <dbReference type="ChEBI" id="CHEBI:30616"/>
    </ligand>
</feature>
<evidence type="ECO:0000256" key="11">
    <source>
        <dbReference type="ARBA" id="ARBA00029774"/>
    </source>
</evidence>
<evidence type="ECO:0000256" key="5">
    <source>
        <dbReference type="ARBA" id="ARBA00022490"/>
    </source>
</evidence>
<protein>
    <recommendedName>
        <fullName evidence="4 13">Threonylcarbamoyl-AMP synthase</fullName>
        <shortName evidence="13">TC-AMP synthase</shortName>
        <ecNumber evidence="3 13">2.7.7.87</ecNumber>
    </recommendedName>
    <alternativeName>
        <fullName evidence="11 13">L-threonylcarbamoyladenylate synthase</fullName>
    </alternativeName>
</protein>
<dbReference type="PANTHER" id="PTHR17490:SF16">
    <property type="entry name" value="THREONYLCARBAMOYL-AMP SYNTHASE"/>
    <property type="match status" value="1"/>
</dbReference>
<evidence type="ECO:0000256" key="7">
    <source>
        <dbReference type="ARBA" id="ARBA00022694"/>
    </source>
</evidence>
<reference evidence="16 17" key="1">
    <citation type="submission" date="2016-10" db="EMBL/GenBank/DDBJ databases">
        <authorList>
            <person name="de Groot N.N."/>
        </authorList>
    </citation>
    <scope>NUCLEOTIDE SEQUENCE [LARGE SCALE GENOMIC DNA]</scope>
    <source>
        <strain evidence="16 17">DSM 18978</strain>
    </source>
</reference>
<dbReference type="STRING" id="1120976.SAMN03080606_04190"/>
<comment type="catalytic activity">
    <reaction evidence="12 13">
        <text>L-threonine + hydrogencarbonate + ATP = L-threonylcarbamoyladenylate + diphosphate + H2O</text>
        <dbReference type="Rhea" id="RHEA:36407"/>
        <dbReference type="ChEBI" id="CHEBI:15377"/>
        <dbReference type="ChEBI" id="CHEBI:17544"/>
        <dbReference type="ChEBI" id="CHEBI:30616"/>
        <dbReference type="ChEBI" id="CHEBI:33019"/>
        <dbReference type="ChEBI" id="CHEBI:57926"/>
        <dbReference type="ChEBI" id="CHEBI:73682"/>
        <dbReference type="EC" id="2.7.7.87"/>
    </reaction>
</comment>
<feature type="binding site" evidence="14">
    <location>
        <position position="70"/>
    </location>
    <ligand>
        <name>L-threonine</name>
        <dbReference type="ChEBI" id="CHEBI:57926"/>
    </ligand>
</feature>
<evidence type="ECO:0000259" key="15">
    <source>
        <dbReference type="PROSITE" id="PS51163"/>
    </source>
</evidence>
<comment type="similarity">
    <text evidence="2 13">Belongs to the SUA5 family.</text>
</comment>
<feature type="binding site" evidence="14">
    <location>
        <position position="238"/>
    </location>
    <ligand>
        <name>ATP</name>
        <dbReference type="ChEBI" id="CHEBI:30616"/>
    </ligand>
</feature>
<feature type="binding site" evidence="14">
    <location>
        <position position="120"/>
    </location>
    <ligand>
        <name>ATP</name>
        <dbReference type="ChEBI" id="CHEBI:30616"/>
    </ligand>
</feature>
<keyword evidence="5 13" id="KW-0963">Cytoplasm</keyword>
<name>A0A1G5LAL0_9FIRM</name>
<dbReference type="InterPro" id="IPR038385">
    <property type="entry name" value="Sua5/YwlC_C"/>
</dbReference>
<dbReference type="Gene3D" id="3.40.50.11030">
    <property type="entry name" value="Threonylcarbamoyl-AMP synthase, C-terminal domain"/>
    <property type="match status" value="1"/>
</dbReference>
<dbReference type="GO" id="GO:0006450">
    <property type="term" value="P:regulation of translational fidelity"/>
    <property type="evidence" value="ECO:0007669"/>
    <property type="project" value="TreeGrafter"/>
</dbReference>
<organism evidence="16 17">
    <name type="scientific">Alkaliphilus peptidifermentans DSM 18978</name>
    <dbReference type="NCBI Taxonomy" id="1120976"/>
    <lineage>
        <taxon>Bacteria</taxon>
        <taxon>Bacillati</taxon>
        <taxon>Bacillota</taxon>
        <taxon>Clostridia</taxon>
        <taxon>Peptostreptococcales</taxon>
        <taxon>Natronincolaceae</taxon>
        <taxon>Alkaliphilus</taxon>
    </lineage>
</organism>
<keyword evidence="10 13" id="KW-0067">ATP-binding</keyword>
<dbReference type="Pfam" id="PF03481">
    <property type="entry name" value="Sua5_C"/>
    <property type="match status" value="1"/>
</dbReference>
<feature type="binding site" evidence="14">
    <location>
        <position position="124"/>
    </location>
    <ligand>
        <name>L-threonine</name>
        <dbReference type="ChEBI" id="CHEBI:57926"/>
    </ligand>
</feature>
<dbReference type="RefSeq" id="WP_091547496.1">
    <property type="nucleotide sequence ID" value="NZ_FMUS01000043.1"/>
</dbReference>
<feature type="binding site" evidence="14">
    <location>
        <position position="198"/>
    </location>
    <ligand>
        <name>ATP</name>
        <dbReference type="ChEBI" id="CHEBI:30616"/>
    </ligand>
</feature>
<keyword evidence="7 13" id="KW-0819">tRNA processing</keyword>
<keyword evidence="9 13" id="KW-0547">Nucleotide-binding</keyword>
<comment type="function">
    <text evidence="13">Required for the formation of a threonylcarbamoyl group on adenosine at position 37 (t(6)A37) in tRNAs that read codons beginning with adenine.</text>
</comment>